<dbReference type="PANTHER" id="PTHR33361">
    <property type="entry name" value="GLR0591 PROTEIN"/>
    <property type="match status" value="1"/>
</dbReference>
<comment type="caution">
    <text evidence="2">The sequence shown here is derived from an EMBL/GenBank/DDBJ whole genome shotgun (WGS) entry which is preliminary data.</text>
</comment>
<accession>A0A8H9IAR4</accession>
<keyword evidence="1" id="KW-0732">Signal</keyword>
<dbReference type="AlphaFoldDB" id="A0A8H9IAR4"/>
<reference evidence="2" key="2">
    <citation type="submission" date="2020-09" db="EMBL/GenBank/DDBJ databases">
        <authorList>
            <person name="Sun Q."/>
            <person name="Kim S."/>
        </authorList>
    </citation>
    <scope>NUCLEOTIDE SEQUENCE</scope>
    <source>
        <strain evidence="2">KCTC 32337</strain>
    </source>
</reference>
<evidence type="ECO:0000313" key="3">
    <source>
        <dbReference type="Proteomes" id="UP000622604"/>
    </source>
</evidence>
<dbReference type="RefSeq" id="WP_007987822.1">
    <property type="nucleotide sequence ID" value="NZ_BMZC01000005.1"/>
</dbReference>
<organism evidence="2 3">
    <name type="scientific">Paraglaciecola chathamensis</name>
    <dbReference type="NCBI Taxonomy" id="368405"/>
    <lineage>
        <taxon>Bacteria</taxon>
        <taxon>Pseudomonadati</taxon>
        <taxon>Pseudomonadota</taxon>
        <taxon>Gammaproteobacteria</taxon>
        <taxon>Alteromonadales</taxon>
        <taxon>Alteromonadaceae</taxon>
        <taxon>Paraglaciecola</taxon>
    </lineage>
</organism>
<dbReference type="PROSITE" id="PS51257">
    <property type="entry name" value="PROKAR_LIPOPROTEIN"/>
    <property type="match status" value="1"/>
</dbReference>
<proteinExistence type="predicted"/>
<evidence type="ECO:0000256" key="1">
    <source>
        <dbReference type="SAM" id="SignalP"/>
    </source>
</evidence>
<sequence length="603" mass="68619">MKIHRHLFFVSAILVSLLLGACAQKQESPVSFATDAKITNSDKLQATKALRTLADDVWADYLEHYTYLRLQEGLPIERFEDWTLQEYRRELRQAQRYRARLKEINSLALSGDDLITYEILAFQNQDDGSNDNDYWLVFDITAYQAPFALQTNQQALDAQSLASDSDAQHYLKLVGELADIIDQLVAKVEGQIERGIYLPKPALPSTRLTWEGMQSGLPSAIRVDEKRLEAFSVEQQSQFNKALDLLIENRIVGGFDRLLAVIGEEYEANAPESVGLAQYPNGLAVYKRWVRTMTTLDLSPEEIHQRGKAAVEDISQRMEAIRVQLGFEGTAQEFLLHLKTDPRFIAADAADVEKRYLEYVHRIEPKLGEYFKSQPKAPYGIKRLPPGAEEGMTYGYYDGPKASQPVGYYYYNASNLPERSMVWAGSLIYHELLPGHHFHIATQDENKALQKFRQNSLDTAYTEGWAEYAASLPIEMGLYETPEELYGRYIGEIFLAARLVVDTGMNALGWSLEEAREYMAKYAIQSETEIASETLRYSTGMPAQALAYRIGYEKIWELRRHAEATLGDKFDIRDFHHIVLSDGSKPLAVLEAKVERYIAAERD</sequence>
<dbReference type="Pfam" id="PF05960">
    <property type="entry name" value="DUF885"/>
    <property type="match status" value="1"/>
</dbReference>
<feature type="chain" id="PRO_5034902166" description="Lipoprotein" evidence="1">
    <location>
        <begin position="26"/>
        <end position="603"/>
    </location>
</feature>
<dbReference type="EMBL" id="BMZC01000005">
    <property type="protein sequence ID" value="GGZ64290.1"/>
    <property type="molecule type" value="Genomic_DNA"/>
</dbReference>
<evidence type="ECO:0008006" key="4">
    <source>
        <dbReference type="Google" id="ProtNLM"/>
    </source>
</evidence>
<name>A0A8H9IAR4_9ALTE</name>
<reference evidence="2" key="1">
    <citation type="journal article" date="2014" name="Int. J. Syst. Evol. Microbiol.">
        <title>Complete genome sequence of Corynebacterium casei LMG S-19264T (=DSM 44701T), isolated from a smear-ripened cheese.</title>
        <authorList>
            <consortium name="US DOE Joint Genome Institute (JGI-PGF)"/>
            <person name="Walter F."/>
            <person name="Albersmeier A."/>
            <person name="Kalinowski J."/>
            <person name="Ruckert C."/>
        </authorList>
    </citation>
    <scope>NUCLEOTIDE SEQUENCE</scope>
    <source>
        <strain evidence="2">KCTC 32337</strain>
    </source>
</reference>
<gene>
    <name evidence="2" type="ORF">GCM10011274_23200</name>
</gene>
<feature type="signal peptide" evidence="1">
    <location>
        <begin position="1"/>
        <end position="25"/>
    </location>
</feature>
<dbReference type="InterPro" id="IPR010281">
    <property type="entry name" value="DUF885"/>
</dbReference>
<dbReference type="PANTHER" id="PTHR33361:SF2">
    <property type="entry name" value="DUF885 DOMAIN-CONTAINING PROTEIN"/>
    <property type="match status" value="1"/>
</dbReference>
<dbReference type="Proteomes" id="UP000622604">
    <property type="component" value="Unassembled WGS sequence"/>
</dbReference>
<protein>
    <recommendedName>
        <fullName evidence="4">Lipoprotein</fullName>
    </recommendedName>
</protein>
<evidence type="ECO:0000313" key="2">
    <source>
        <dbReference type="EMBL" id="GGZ64290.1"/>
    </source>
</evidence>